<reference evidence="2 3" key="1">
    <citation type="submission" date="2019-07" db="EMBL/GenBank/DDBJ databases">
        <authorList>
            <person name="Zhao L.H."/>
        </authorList>
    </citation>
    <scope>NUCLEOTIDE SEQUENCE [LARGE SCALE GENOMIC DNA]</scope>
    <source>
        <strain evidence="2 3">Co35</strain>
    </source>
</reference>
<evidence type="ECO:0000313" key="2">
    <source>
        <dbReference type="EMBL" id="TSD62814.1"/>
    </source>
</evidence>
<dbReference type="RefSeq" id="WP_143913427.1">
    <property type="nucleotide sequence ID" value="NZ_VLNT01000007.1"/>
</dbReference>
<evidence type="ECO:0000256" key="1">
    <source>
        <dbReference type="SAM" id="MobiDB-lite"/>
    </source>
</evidence>
<dbReference type="Proteomes" id="UP000316988">
    <property type="component" value="Unassembled WGS sequence"/>
</dbReference>
<feature type="region of interest" description="Disordered" evidence="1">
    <location>
        <begin position="21"/>
        <end position="46"/>
    </location>
</feature>
<organism evidence="2 3">
    <name type="scientific">Aeromicrobium piscarium</name>
    <dbReference type="NCBI Taxonomy" id="2590901"/>
    <lineage>
        <taxon>Bacteria</taxon>
        <taxon>Bacillati</taxon>
        <taxon>Actinomycetota</taxon>
        <taxon>Actinomycetes</taxon>
        <taxon>Propionibacteriales</taxon>
        <taxon>Nocardioidaceae</taxon>
        <taxon>Aeromicrobium</taxon>
    </lineage>
</organism>
<sequence length="137" mass="14226">MIRAAALSLVTMLLVAGCGTDEREADSDTQQTPSTPAEPDSAWEGIEGQRVTPSASCLVAMQAAADEPDSDRADTLIRTSLDECSGVDEWLSALDEHPGALGLTEHAVIGALDLRAACFPSPDSTVCQDANARGVTP</sequence>
<dbReference type="AlphaFoldDB" id="A0A554S8Z5"/>
<dbReference type="PROSITE" id="PS51257">
    <property type="entry name" value="PROKAR_LIPOPROTEIN"/>
    <property type="match status" value="1"/>
</dbReference>
<proteinExistence type="predicted"/>
<dbReference type="OrthoDB" id="10004821at2"/>
<protein>
    <submittedName>
        <fullName evidence="2">Uncharacterized protein</fullName>
    </submittedName>
</protein>
<dbReference type="EMBL" id="VLNT01000007">
    <property type="protein sequence ID" value="TSD62814.1"/>
    <property type="molecule type" value="Genomic_DNA"/>
</dbReference>
<keyword evidence="3" id="KW-1185">Reference proteome</keyword>
<name>A0A554S8Z5_9ACTN</name>
<accession>A0A554S8Z5</accession>
<evidence type="ECO:0000313" key="3">
    <source>
        <dbReference type="Proteomes" id="UP000316988"/>
    </source>
</evidence>
<comment type="caution">
    <text evidence="2">The sequence shown here is derived from an EMBL/GenBank/DDBJ whole genome shotgun (WGS) entry which is preliminary data.</text>
</comment>
<gene>
    <name evidence="2" type="ORF">FNM00_10605</name>
</gene>